<protein>
    <submittedName>
        <fullName evidence="14">Transcription regulator NOT2/NOT3/NOT5 family protein</fullName>
    </submittedName>
</protein>
<dbReference type="InterPro" id="IPR038635">
    <property type="entry name" value="CCR4-NOT_su2/3/5_C_sf"/>
</dbReference>
<evidence type="ECO:0000256" key="9">
    <source>
        <dbReference type="ARBA" id="ARBA00023242"/>
    </source>
</evidence>
<feature type="region of interest" description="Disordered" evidence="11">
    <location>
        <begin position="564"/>
        <end position="586"/>
    </location>
</feature>
<feature type="coiled-coil region" evidence="10">
    <location>
        <begin position="41"/>
        <end position="97"/>
    </location>
</feature>
<feature type="region of interest" description="Disordered" evidence="11">
    <location>
        <begin position="102"/>
        <end position="124"/>
    </location>
</feature>
<evidence type="ECO:0000259" key="12">
    <source>
        <dbReference type="Pfam" id="PF04065"/>
    </source>
</evidence>
<evidence type="ECO:0000256" key="8">
    <source>
        <dbReference type="ARBA" id="ARBA00023163"/>
    </source>
</evidence>
<feature type="compositionally biased region" description="Polar residues" evidence="11">
    <location>
        <begin position="372"/>
        <end position="381"/>
    </location>
</feature>
<keyword evidence="6" id="KW-0597">Phosphoprotein</keyword>
<feature type="domain" description="NOT2/NOT3/NOT5 C-terminal" evidence="13">
    <location>
        <begin position="718"/>
        <end position="853"/>
    </location>
</feature>
<keyword evidence="15" id="KW-1185">Reference proteome</keyword>
<keyword evidence="9" id="KW-0539">Nucleus</keyword>
<dbReference type="Pfam" id="PF04065">
    <property type="entry name" value="Not3"/>
    <property type="match status" value="1"/>
</dbReference>
<feature type="domain" description="CCR4-Not complex component Not N-terminal" evidence="12">
    <location>
        <begin position="4"/>
        <end position="228"/>
    </location>
</feature>
<dbReference type="EMBL" id="CACSLK010027789">
    <property type="protein sequence ID" value="CAA0829935.1"/>
    <property type="molecule type" value="Genomic_DNA"/>
</dbReference>
<dbReference type="PIRSF" id="PIRSF005290">
    <property type="entry name" value="NOT_su_3_5"/>
    <property type="match status" value="1"/>
</dbReference>
<feature type="compositionally biased region" description="Basic and acidic residues" evidence="11">
    <location>
        <begin position="114"/>
        <end position="124"/>
    </location>
</feature>
<keyword evidence="10" id="KW-0175">Coiled coil</keyword>
<dbReference type="Proteomes" id="UP001153555">
    <property type="component" value="Unassembled WGS sequence"/>
</dbReference>
<comment type="similarity">
    <text evidence="3">Belongs to the CNOT2/3/5 family.</text>
</comment>
<gene>
    <name evidence="14" type="ORF">SHERM_25445</name>
</gene>
<dbReference type="InterPro" id="IPR040168">
    <property type="entry name" value="Not2/3/5"/>
</dbReference>
<evidence type="ECO:0000256" key="1">
    <source>
        <dbReference type="ARBA" id="ARBA00004123"/>
    </source>
</evidence>
<dbReference type="InterPro" id="IPR007207">
    <property type="entry name" value="Not_N"/>
</dbReference>
<dbReference type="GO" id="GO:0005634">
    <property type="term" value="C:nucleus"/>
    <property type="evidence" value="ECO:0007669"/>
    <property type="project" value="UniProtKB-SubCell"/>
</dbReference>
<accession>A0A9N7NDX2</accession>
<dbReference type="InterPro" id="IPR007282">
    <property type="entry name" value="NOT2/3/5_C"/>
</dbReference>
<dbReference type="Pfam" id="PF04153">
    <property type="entry name" value="NOT2_3_5_C"/>
    <property type="match status" value="1"/>
</dbReference>
<evidence type="ECO:0000256" key="6">
    <source>
        <dbReference type="ARBA" id="ARBA00022553"/>
    </source>
</evidence>
<evidence type="ECO:0000259" key="13">
    <source>
        <dbReference type="Pfam" id="PF04153"/>
    </source>
</evidence>
<evidence type="ECO:0000256" key="10">
    <source>
        <dbReference type="SAM" id="Coils"/>
    </source>
</evidence>
<reference evidence="14" key="1">
    <citation type="submission" date="2019-12" db="EMBL/GenBank/DDBJ databases">
        <authorList>
            <person name="Scholes J."/>
        </authorList>
    </citation>
    <scope>NUCLEOTIDE SEQUENCE</scope>
</reference>
<dbReference type="GO" id="GO:0030015">
    <property type="term" value="C:CCR4-NOT core complex"/>
    <property type="evidence" value="ECO:0007669"/>
    <property type="project" value="InterPro"/>
</dbReference>
<feature type="compositionally biased region" description="Low complexity" evidence="11">
    <location>
        <begin position="382"/>
        <end position="391"/>
    </location>
</feature>
<evidence type="ECO:0000313" key="15">
    <source>
        <dbReference type="Proteomes" id="UP001153555"/>
    </source>
</evidence>
<evidence type="ECO:0000256" key="5">
    <source>
        <dbReference type="ARBA" id="ARBA00022491"/>
    </source>
</evidence>
<evidence type="ECO:0000256" key="2">
    <source>
        <dbReference type="ARBA" id="ARBA00004496"/>
    </source>
</evidence>
<comment type="caution">
    <text evidence="14">The sequence shown here is derived from an EMBL/GenBank/DDBJ whole genome shotgun (WGS) entry which is preliminary data.</text>
</comment>
<feature type="region of interest" description="Disordered" evidence="11">
    <location>
        <begin position="368"/>
        <end position="395"/>
    </location>
</feature>
<dbReference type="AlphaFoldDB" id="A0A9N7NDX2"/>
<dbReference type="InterPro" id="IPR012270">
    <property type="entry name" value="CCR4-NOT_su3/5"/>
</dbReference>
<evidence type="ECO:0000256" key="3">
    <source>
        <dbReference type="ARBA" id="ARBA00007682"/>
    </source>
</evidence>
<keyword evidence="8" id="KW-0804">Transcription</keyword>
<feature type="coiled-coil region" evidence="10">
    <location>
        <begin position="125"/>
        <end position="152"/>
    </location>
</feature>
<evidence type="ECO:0000256" key="11">
    <source>
        <dbReference type="SAM" id="MobiDB-lite"/>
    </source>
</evidence>
<name>A0A9N7NDX2_STRHE</name>
<evidence type="ECO:0000256" key="7">
    <source>
        <dbReference type="ARBA" id="ARBA00023015"/>
    </source>
</evidence>
<keyword evidence="4" id="KW-0963">Cytoplasm</keyword>
<sequence>MGASRKLQGEIDRVLKKVQEGVDVFDSIWNKVYDTDNANQKEKFEADLKKEIKKLQRYRDQIKTWIQSSEIKDKKALTDARKQIEREMERFKICEKETKTKAFSKEGLGQQPKTDPKEKAKSETRDWLNNVVSELENQIDSFEAEIEGLSVKKGKTRPPRLTHLETSIARHKAHIMKLELILRLLDNDELSPEQVNDVKDFLDDYVERNQEDFDEFNDVDELYSSLPLDKVESLEDLVTIVPPGLVKGVSASTALSMKPSLTAVPTQAPAATSASIQQVTSTHDHVEETTLQDDAVARTPPPKSSPRSSPAPQTPAAGHATPAITSAASVSSPVAIPGAAKEEEITNIPGHKPSPALAETGLKVIGRGGLPSQLTSNVPATSGNASSSNGAFGTMSLTSEVGKKNIMGPDDRNSGMAPSLVSPISTRVILPQSAKANDGLGLADTGNVGDAATLGSRVFTSAVPGIQWRPGSSFQNQNETAQFRGRTEIAPDQREKFLQRFQQVQQQGQTNLLGMPPLAAAGGKQFSAQPQNLLLQQFNAQSSSLTPQLGLGIGLQASGLNSAATPASLQPQTSAHQPSNQQPIISSTSKDAETGLTKVEEGYQPLIEDASSDSGSNIGPGKNLVKEDELKTSYPLDTAAAVADGTVAESSQVIREIDLSPGQPLQPTSSAGSLGVIGRRSVSDLGAIGDNISASTANSGGLHDQLYNLQMLEGAYYRLPQPKDSERAKIYTPRHPAVTPPSYPQVQAPIVNNPAFWERLGADTYGTDTLFFSFYYQQNTYQQYLAAKELKKQSWRYHRKYNTWFQRHEEPKVATDDFEQGTYVYFDFHIANDEQHGWCQRIKTEFTFEYSYLEDDLII</sequence>
<evidence type="ECO:0000256" key="4">
    <source>
        <dbReference type="ARBA" id="ARBA00022490"/>
    </source>
</evidence>
<proteinExistence type="inferred from homology"/>
<keyword evidence="7" id="KW-0805">Transcription regulation</keyword>
<keyword evidence="5" id="KW-0678">Repressor</keyword>
<dbReference type="FunFam" id="2.30.30.1020:FF:000003">
    <property type="entry name" value="CCR4-NOT transcription complex subunit 3 isoform X1"/>
    <property type="match status" value="1"/>
</dbReference>
<dbReference type="GO" id="GO:0005737">
    <property type="term" value="C:cytoplasm"/>
    <property type="evidence" value="ECO:0007669"/>
    <property type="project" value="UniProtKB-SubCell"/>
</dbReference>
<comment type="subcellular location">
    <subcellularLocation>
        <location evidence="2">Cytoplasm</location>
    </subcellularLocation>
    <subcellularLocation>
        <location evidence="1">Nucleus</location>
    </subcellularLocation>
</comment>
<dbReference type="GO" id="GO:0006355">
    <property type="term" value="P:regulation of DNA-templated transcription"/>
    <property type="evidence" value="ECO:0007669"/>
    <property type="project" value="InterPro"/>
</dbReference>
<dbReference type="PANTHER" id="PTHR23326">
    <property type="entry name" value="CCR4 NOT-RELATED"/>
    <property type="match status" value="1"/>
</dbReference>
<evidence type="ECO:0000313" key="14">
    <source>
        <dbReference type="EMBL" id="CAA0829935.1"/>
    </source>
</evidence>
<dbReference type="OrthoDB" id="293823at2759"/>
<dbReference type="Gene3D" id="2.30.30.1020">
    <property type="entry name" value="CCR4-NOT complex subunit 2/3/5, C-terminal domain"/>
    <property type="match status" value="1"/>
</dbReference>
<feature type="region of interest" description="Disordered" evidence="11">
    <location>
        <begin position="291"/>
        <end position="321"/>
    </location>
</feature>
<organism evidence="14 15">
    <name type="scientific">Striga hermonthica</name>
    <name type="common">Purple witchweed</name>
    <name type="synonym">Buchnera hermonthica</name>
    <dbReference type="NCBI Taxonomy" id="68872"/>
    <lineage>
        <taxon>Eukaryota</taxon>
        <taxon>Viridiplantae</taxon>
        <taxon>Streptophyta</taxon>
        <taxon>Embryophyta</taxon>
        <taxon>Tracheophyta</taxon>
        <taxon>Spermatophyta</taxon>
        <taxon>Magnoliopsida</taxon>
        <taxon>eudicotyledons</taxon>
        <taxon>Gunneridae</taxon>
        <taxon>Pentapetalae</taxon>
        <taxon>asterids</taxon>
        <taxon>lamiids</taxon>
        <taxon>Lamiales</taxon>
        <taxon>Orobanchaceae</taxon>
        <taxon>Buchnereae</taxon>
        <taxon>Striga</taxon>
    </lineage>
</organism>